<dbReference type="PANTHER" id="PTHR31086">
    <property type="entry name" value="ALUMINUM-ACTIVATED MALATE TRANSPORTER 10"/>
    <property type="match status" value="1"/>
</dbReference>
<protein>
    <recommendedName>
        <fullName evidence="8">FUSC family protein</fullName>
    </recommendedName>
</protein>
<evidence type="ECO:0000313" key="7">
    <source>
        <dbReference type="Proteomes" id="UP000637002"/>
    </source>
</evidence>
<feature type="transmembrane region" description="Helical" evidence="5">
    <location>
        <begin position="408"/>
        <end position="427"/>
    </location>
</feature>
<dbReference type="Pfam" id="PF04632">
    <property type="entry name" value="FUSC"/>
    <property type="match status" value="1"/>
</dbReference>
<keyword evidence="2 5" id="KW-0812">Transmembrane</keyword>
<evidence type="ECO:0000256" key="3">
    <source>
        <dbReference type="ARBA" id="ARBA00022989"/>
    </source>
</evidence>
<accession>A0A916URD2</accession>
<evidence type="ECO:0000256" key="1">
    <source>
        <dbReference type="ARBA" id="ARBA00004141"/>
    </source>
</evidence>
<dbReference type="EMBL" id="BMGG01000009">
    <property type="protein sequence ID" value="GGC83132.1"/>
    <property type="molecule type" value="Genomic_DNA"/>
</dbReference>
<organism evidence="6 7">
    <name type="scientific">Chelatococcus reniformis</name>
    <dbReference type="NCBI Taxonomy" id="1494448"/>
    <lineage>
        <taxon>Bacteria</taxon>
        <taxon>Pseudomonadati</taxon>
        <taxon>Pseudomonadota</taxon>
        <taxon>Alphaproteobacteria</taxon>
        <taxon>Hyphomicrobiales</taxon>
        <taxon>Chelatococcaceae</taxon>
        <taxon>Chelatococcus</taxon>
    </lineage>
</organism>
<evidence type="ECO:0000256" key="2">
    <source>
        <dbReference type="ARBA" id="ARBA00022692"/>
    </source>
</evidence>
<feature type="transmembrane region" description="Helical" evidence="5">
    <location>
        <begin position="52"/>
        <end position="82"/>
    </location>
</feature>
<name>A0A916URD2_9HYPH</name>
<reference evidence="6" key="1">
    <citation type="journal article" date="2014" name="Int. J. Syst. Evol. Microbiol.">
        <title>Complete genome sequence of Corynebacterium casei LMG S-19264T (=DSM 44701T), isolated from a smear-ripened cheese.</title>
        <authorList>
            <consortium name="US DOE Joint Genome Institute (JGI-PGF)"/>
            <person name="Walter F."/>
            <person name="Albersmeier A."/>
            <person name="Kalinowski J."/>
            <person name="Ruckert C."/>
        </authorList>
    </citation>
    <scope>NUCLEOTIDE SEQUENCE</scope>
    <source>
        <strain evidence="6">CGMCC 1.12919</strain>
    </source>
</reference>
<evidence type="ECO:0000256" key="5">
    <source>
        <dbReference type="SAM" id="Phobius"/>
    </source>
</evidence>
<feature type="transmembrane region" description="Helical" evidence="5">
    <location>
        <begin position="379"/>
        <end position="396"/>
    </location>
</feature>
<dbReference type="InterPro" id="IPR006726">
    <property type="entry name" value="PHBA_efflux_AaeB/fusaric-R"/>
</dbReference>
<dbReference type="GO" id="GO:0005886">
    <property type="term" value="C:plasma membrane"/>
    <property type="evidence" value="ECO:0007669"/>
    <property type="project" value="InterPro"/>
</dbReference>
<feature type="transmembrane region" description="Helical" evidence="5">
    <location>
        <begin position="355"/>
        <end position="373"/>
    </location>
</feature>
<feature type="transmembrane region" description="Helical" evidence="5">
    <location>
        <begin position="89"/>
        <end position="106"/>
    </location>
</feature>
<proteinExistence type="predicted"/>
<dbReference type="AlphaFoldDB" id="A0A916URD2"/>
<dbReference type="Proteomes" id="UP000637002">
    <property type="component" value="Unassembled WGS sequence"/>
</dbReference>
<feature type="transmembrane region" description="Helical" evidence="5">
    <location>
        <begin position="433"/>
        <end position="451"/>
    </location>
</feature>
<dbReference type="GO" id="GO:0022857">
    <property type="term" value="F:transmembrane transporter activity"/>
    <property type="evidence" value="ECO:0007669"/>
    <property type="project" value="InterPro"/>
</dbReference>
<feature type="transmembrane region" description="Helical" evidence="5">
    <location>
        <begin position="126"/>
        <end position="145"/>
    </location>
</feature>
<comment type="subcellular location">
    <subcellularLocation>
        <location evidence="1">Membrane</location>
        <topology evidence="1">Multi-pass membrane protein</topology>
    </subcellularLocation>
</comment>
<reference evidence="6" key="2">
    <citation type="submission" date="2020-09" db="EMBL/GenBank/DDBJ databases">
        <authorList>
            <person name="Sun Q."/>
            <person name="Zhou Y."/>
        </authorList>
    </citation>
    <scope>NUCLEOTIDE SEQUENCE</scope>
    <source>
        <strain evidence="6">CGMCC 1.12919</strain>
    </source>
</reference>
<keyword evidence="7" id="KW-1185">Reference proteome</keyword>
<evidence type="ECO:0000256" key="4">
    <source>
        <dbReference type="ARBA" id="ARBA00023136"/>
    </source>
</evidence>
<gene>
    <name evidence="6" type="ORF">GCM10010994_46270</name>
</gene>
<feature type="transmembrane region" description="Helical" evidence="5">
    <location>
        <begin position="484"/>
        <end position="508"/>
    </location>
</feature>
<evidence type="ECO:0008006" key="8">
    <source>
        <dbReference type="Google" id="ProtNLM"/>
    </source>
</evidence>
<evidence type="ECO:0000313" key="6">
    <source>
        <dbReference type="EMBL" id="GGC83132.1"/>
    </source>
</evidence>
<comment type="caution">
    <text evidence="6">The sequence shown here is derived from an EMBL/GenBank/DDBJ whole genome shotgun (WGS) entry which is preliminary data.</text>
</comment>
<keyword evidence="4 5" id="KW-0472">Membrane</keyword>
<feature type="transmembrane region" description="Helical" evidence="5">
    <location>
        <begin position="458"/>
        <end position="478"/>
    </location>
</feature>
<keyword evidence="3 5" id="KW-1133">Transmembrane helix</keyword>
<sequence length="678" mass="71807">MAAIAALALAYWLELSDPQWATLTVYLLAQPTVGAALGKGLWRTVGTLSGGLLGLVLVALFSQAAELLVAATAMAVGASFYIGAQLRNYASYGALLAGYTMVLVAYEGSTDPVHAWSIAADRTTEILIGIACVTLASTTILPRYAGEALREALARTFHGLARYVASALHLTTPPAVFAELRRRMVAEVVSFDALCSYALFETREMQADQYRLQRTVREFLVVLSVARGLFVRLDQFGETGGQAVLARLRPALEAIAARLEDLGSETAVWRDAPRLRRELAAARTTLNSAVAELEGMAGAAPFDPLANGLLILRRVRKLLHGLVMVVVIEEGSLRSGRALAARRRVQDDPQGRREALLLATRAALAILLLSAVWMATGWSQGFTVVSGGAIMLFFAVKQDNPLAAARTYVVWSCVGIAVAYATMVFVLPQLQGFGALAIVLLLLLLPAGLMAGTPSHAWAGIALGGFTIAEIGTGNLFVPDEAAFVSGAAALILGMLGCLAVIAAIPVTSLARRDRNWRHTIGTVLPAVARGTTAPRQAADAIVGSLADLLPRLALDRAGEDDFFRGTLGAASIAIELGRLDSIRSRAAMPADAAEALGQFLDRFAGALEKLAGSRADRQAHLAAAEALVTEACTDLSGRPLAPGEAARLLLHAGASLRFIADRFYIDRAYLERSFAED</sequence>